<evidence type="ECO:0000313" key="1">
    <source>
        <dbReference type="EMBL" id="CAH1987647.1"/>
    </source>
</evidence>
<keyword evidence="2" id="KW-1185">Reference proteome</keyword>
<proteinExistence type="predicted"/>
<sequence>MRTDSSLTPFEILKCYQFCSLCAVSICPLFSLKRSQTVLQRIIKRKTYATRTTLQTCLLQI</sequence>
<gene>
    <name evidence="1" type="ORF">ACAOBT_LOCUS17970</name>
</gene>
<dbReference type="EMBL" id="CAKOFQ010007023">
    <property type="protein sequence ID" value="CAH1987647.1"/>
    <property type="molecule type" value="Genomic_DNA"/>
</dbReference>
<comment type="caution">
    <text evidence="1">The sequence shown here is derived from an EMBL/GenBank/DDBJ whole genome shotgun (WGS) entry which is preliminary data.</text>
</comment>
<accession>A0A9P0L3D5</accession>
<dbReference type="OrthoDB" id="6431754at2759"/>
<protein>
    <submittedName>
        <fullName evidence="1">Uncharacterized protein</fullName>
    </submittedName>
</protein>
<evidence type="ECO:0000313" key="2">
    <source>
        <dbReference type="Proteomes" id="UP001152888"/>
    </source>
</evidence>
<name>A0A9P0L3D5_ACAOB</name>
<reference evidence="1" key="1">
    <citation type="submission" date="2022-03" db="EMBL/GenBank/DDBJ databases">
        <authorList>
            <person name="Sayadi A."/>
        </authorList>
    </citation>
    <scope>NUCLEOTIDE SEQUENCE</scope>
</reference>
<dbReference type="Proteomes" id="UP001152888">
    <property type="component" value="Unassembled WGS sequence"/>
</dbReference>
<dbReference type="AlphaFoldDB" id="A0A9P0L3D5"/>
<organism evidence="1 2">
    <name type="scientific">Acanthoscelides obtectus</name>
    <name type="common">Bean weevil</name>
    <name type="synonym">Bruchus obtectus</name>
    <dbReference type="NCBI Taxonomy" id="200917"/>
    <lineage>
        <taxon>Eukaryota</taxon>
        <taxon>Metazoa</taxon>
        <taxon>Ecdysozoa</taxon>
        <taxon>Arthropoda</taxon>
        <taxon>Hexapoda</taxon>
        <taxon>Insecta</taxon>
        <taxon>Pterygota</taxon>
        <taxon>Neoptera</taxon>
        <taxon>Endopterygota</taxon>
        <taxon>Coleoptera</taxon>
        <taxon>Polyphaga</taxon>
        <taxon>Cucujiformia</taxon>
        <taxon>Chrysomeloidea</taxon>
        <taxon>Chrysomelidae</taxon>
        <taxon>Bruchinae</taxon>
        <taxon>Bruchini</taxon>
        <taxon>Acanthoscelides</taxon>
    </lineage>
</organism>